<feature type="domain" description="Transcription regulator PadR N-terminal" evidence="1">
    <location>
        <begin position="14"/>
        <end position="81"/>
    </location>
</feature>
<dbReference type="Pfam" id="PF03551">
    <property type="entry name" value="PadR"/>
    <property type="match status" value="1"/>
</dbReference>
<protein>
    <submittedName>
        <fullName evidence="2">PadR family transcriptional regulator</fullName>
    </submittedName>
</protein>
<evidence type="ECO:0000259" key="1">
    <source>
        <dbReference type="Pfam" id="PF03551"/>
    </source>
</evidence>
<dbReference type="EMBL" id="JABBNI010000028">
    <property type="protein sequence ID" value="NMM63968.1"/>
    <property type="molecule type" value="Genomic_DNA"/>
</dbReference>
<dbReference type="PANTHER" id="PTHR33169">
    <property type="entry name" value="PADR-FAMILY TRANSCRIPTIONAL REGULATOR"/>
    <property type="match status" value="1"/>
</dbReference>
<organism evidence="2 3">
    <name type="scientific">Clostridium muellerianum</name>
    <dbReference type="NCBI Taxonomy" id="2716538"/>
    <lineage>
        <taxon>Bacteria</taxon>
        <taxon>Bacillati</taxon>
        <taxon>Bacillota</taxon>
        <taxon>Clostridia</taxon>
        <taxon>Eubacteriales</taxon>
        <taxon>Clostridiaceae</taxon>
        <taxon>Clostridium</taxon>
    </lineage>
</organism>
<dbReference type="InterPro" id="IPR011991">
    <property type="entry name" value="ArsR-like_HTH"/>
</dbReference>
<name>A0A7Y0EI99_9CLOT</name>
<sequence length="123" mass="14220">MNIQFKKGVLELCVLAELYKREFYGYELVEEISKHIDISEGSIYPLLRRLRSEGYVTTYLQESSDGPPRKYYRLTPLGKEKGLALISEWINFVSGVQQIVESANLNNPSVYIERNIKEGEINE</sequence>
<dbReference type="InterPro" id="IPR052509">
    <property type="entry name" value="Metal_resp_DNA-bind_regulator"/>
</dbReference>
<dbReference type="AlphaFoldDB" id="A0A7Y0EI99"/>
<dbReference type="InterPro" id="IPR005149">
    <property type="entry name" value="Tscrpt_reg_PadR_N"/>
</dbReference>
<accession>A0A7Y0EI99</accession>
<reference evidence="2 3" key="2">
    <citation type="submission" date="2020-06" db="EMBL/GenBank/DDBJ databases">
        <title>Complete Genome Sequence of Clostridium muelleri sp. nov. P21T, an Acid-Alcohol Producing Acetogen Isolated from Old Hay.</title>
        <authorList>
            <person name="Duncan K.E."/>
            <person name="Tanner R.S."/>
        </authorList>
    </citation>
    <scope>NUCLEOTIDE SEQUENCE [LARGE SCALE GENOMIC DNA]</scope>
    <source>
        <strain evidence="2 3">P21</strain>
    </source>
</reference>
<dbReference type="SUPFAM" id="SSF46785">
    <property type="entry name" value="Winged helix' DNA-binding domain"/>
    <property type="match status" value="1"/>
</dbReference>
<dbReference type="Gene3D" id="1.10.10.10">
    <property type="entry name" value="Winged helix-like DNA-binding domain superfamily/Winged helix DNA-binding domain"/>
    <property type="match status" value="1"/>
</dbReference>
<dbReference type="RefSeq" id="WP_169298566.1">
    <property type="nucleotide sequence ID" value="NZ_JABBNI010000028.1"/>
</dbReference>
<dbReference type="PANTHER" id="PTHR33169:SF24">
    <property type="entry name" value="TRANSCRIPTIONAL REGULATOR, PADR FAMILY"/>
    <property type="match status" value="1"/>
</dbReference>
<evidence type="ECO:0000313" key="3">
    <source>
        <dbReference type="Proteomes" id="UP000537131"/>
    </source>
</evidence>
<proteinExistence type="predicted"/>
<gene>
    <name evidence="2" type="ORF">HBE96_15050</name>
</gene>
<reference evidence="2 3" key="1">
    <citation type="submission" date="2020-04" db="EMBL/GenBank/DDBJ databases">
        <authorList>
            <person name="Doyle D.A."/>
        </authorList>
    </citation>
    <scope>NUCLEOTIDE SEQUENCE [LARGE SCALE GENOMIC DNA]</scope>
    <source>
        <strain evidence="2 3">P21</strain>
    </source>
</reference>
<dbReference type="InterPro" id="IPR036388">
    <property type="entry name" value="WH-like_DNA-bd_sf"/>
</dbReference>
<evidence type="ECO:0000313" key="2">
    <source>
        <dbReference type="EMBL" id="NMM63968.1"/>
    </source>
</evidence>
<dbReference type="Proteomes" id="UP000537131">
    <property type="component" value="Unassembled WGS sequence"/>
</dbReference>
<keyword evidence="3" id="KW-1185">Reference proteome</keyword>
<comment type="caution">
    <text evidence="2">The sequence shown here is derived from an EMBL/GenBank/DDBJ whole genome shotgun (WGS) entry which is preliminary data.</text>
</comment>
<dbReference type="InterPro" id="IPR036390">
    <property type="entry name" value="WH_DNA-bd_sf"/>
</dbReference>
<dbReference type="CDD" id="cd00090">
    <property type="entry name" value="HTH_ARSR"/>
    <property type="match status" value="1"/>
</dbReference>